<dbReference type="OMA" id="CVQMVVE"/>
<keyword evidence="4" id="KW-1185">Reference proteome</keyword>
<reference evidence="3 4" key="1">
    <citation type="submission" date="2016-02" db="EMBL/GenBank/DDBJ databases">
        <title>Genome analysis of coral dinoflagellate symbionts highlights evolutionary adaptations to a symbiotic lifestyle.</title>
        <authorList>
            <person name="Aranda M."/>
            <person name="Li Y."/>
            <person name="Liew Y.J."/>
            <person name="Baumgarten S."/>
            <person name="Simakov O."/>
            <person name="Wilson M."/>
            <person name="Piel J."/>
            <person name="Ashoor H."/>
            <person name="Bougouffa S."/>
            <person name="Bajic V.B."/>
            <person name="Ryu T."/>
            <person name="Ravasi T."/>
            <person name="Bayer T."/>
            <person name="Micklem G."/>
            <person name="Kim H."/>
            <person name="Bhak J."/>
            <person name="Lajeunesse T.C."/>
            <person name="Voolstra C.R."/>
        </authorList>
    </citation>
    <scope>NUCLEOTIDE SEQUENCE [LARGE SCALE GENOMIC DNA]</scope>
    <source>
        <strain evidence="3 4">CCMP2467</strain>
    </source>
</reference>
<accession>A0A1Q9ELY3</accession>
<sequence length="231" mass="25740">MRRTGQPRQAAVGHFDPFSLRDGNSDLAPYFAVYLENPDGSLSLGLPPNMRLPSPPSSPRAGPRSDIFGDLTDPIGGLGARSARTVSPAVFQHHERLFTGLLVVELVLEAAYLGLMLHCSRHSVQEVASAYQALPLQTLWTLFWAQLGFQLAYLKLYFCMGFSAANKHKPRLYAWFSNVALTGIIVQVLFAYMNKANIVVFALRLFCYVYARFMKGMLHQLLLHPPAELDV</sequence>
<evidence type="ECO:0000313" key="3">
    <source>
        <dbReference type="EMBL" id="OLQ08407.1"/>
    </source>
</evidence>
<dbReference type="EMBL" id="LSRX01000118">
    <property type="protein sequence ID" value="OLQ08407.1"/>
    <property type="molecule type" value="Genomic_DNA"/>
</dbReference>
<protein>
    <submittedName>
        <fullName evidence="3">Uncharacterized protein</fullName>
    </submittedName>
</protein>
<name>A0A1Q9ELY3_SYMMI</name>
<feature type="transmembrane region" description="Helical" evidence="2">
    <location>
        <begin position="172"/>
        <end position="190"/>
    </location>
</feature>
<evidence type="ECO:0000256" key="2">
    <source>
        <dbReference type="SAM" id="Phobius"/>
    </source>
</evidence>
<comment type="caution">
    <text evidence="3">The sequence shown here is derived from an EMBL/GenBank/DDBJ whole genome shotgun (WGS) entry which is preliminary data.</text>
</comment>
<dbReference type="AlphaFoldDB" id="A0A1Q9ELY3"/>
<evidence type="ECO:0000313" key="4">
    <source>
        <dbReference type="Proteomes" id="UP000186817"/>
    </source>
</evidence>
<proteinExistence type="predicted"/>
<keyword evidence="2" id="KW-1133">Transmembrane helix</keyword>
<organism evidence="3 4">
    <name type="scientific">Symbiodinium microadriaticum</name>
    <name type="common">Dinoflagellate</name>
    <name type="synonym">Zooxanthella microadriatica</name>
    <dbReference type="NCBI Taxonomy" id="2951"/>
    <lineage>
        <taxon>Eukaryota</taxon>
        <taxon>Sar</taxon>
        <taxon>Alveolata</taxon>
        <taxon>Dinophyceae</taxon>
        <taxon>Suessiales</taxon>
        <taxon>Symbiodiniaceae</taxon>
        <taxon>Symbiodinium</taxon>
    </lineage>
</organism>
<keyword evidence="2" id="KW-0812">Transmembrane</keyword>
<feature type="region of interest" description="Disordered" evidence="1">
    <location>
        <begin position="45"/>
        <end position="64"/>
    </location>
</feature>
<feature type="transmembrane region" description="Helical" evidence="2">
    <location>
        <begin position="138"/>
        <end position="160"/>
    </location>
</feature>
<dbReference type="OrthoDB" id="420252at2759"/>
<feature type="transmembrane region" description="Helical" evidence="2">
    <location>
        <begin position="97"/>
        <end position="118"/>
    </location>
</feature>
<dbReference type="Proteomes" id="UP000186817">
    <property type="component" value="Unassembled WGS sequence"/>
</dbReference>
<gene>
    <name evidence="3" type="ORF">AK812_SmicGene8087</name>
</gene>
<keyword evidence="2" id="KW-0472">Membrane</keyword>
<evidence type="ECO:0000256" key="1">
    <source>
        <dbReference type="SAM" id="MobiDB-lite"/>
    </source>
</evidence>